<evidence type="ECO:0000313" key="7">
    <source>
        <dbReference type="EMBL" id="WDE97279.1"/>
    </source>
</evidence>
<keyword evidence="8" id="KW-1185">Reference proteome</keyword>
<dbReference type="InterPro" id="IPR009056">
    <property type="entry name" value="Cyt_c-like_dom"/>
</dbReference>
<feature type="chain" id="PRO_5045740684" evidence="5">
    <location>
        <begin position="21"/>
        <end position="1310"/>
    </location>
</feature>
<dbReference type="Proteomes" id="UP001214250">
    <property type="component" value="Chromosome 1"/>
</dbReference>
<dbReference type="InterPro" id="IPR010496">
    <property type="entry name" value="AL/BT2_dom"/>
</dbReference>
<evidence type="ECO:0000256" key="3">
    <source>
        <dbReference type="ARBA" id="ARBA00023004"/>
    </source>
</evidence>
<reference evidence="7 8" key="1">
    <citation type="submission" date="2023-02" db="EMBL/GenBank/DDBJ databases">
        <title>Genome sequence of Lentisphaera profundi SAORIC-696.</title>
        <authorList>
            <person name="Kim e."/>
            <person name="Cho J.-C."/>
            <person name="Choi A."/>
            <person name="Kang I."/>
        </authorList>
    </citation>
    <scope>NUCLEOTIDE SEQUENCE [LARGE SCALE GENOMIC DNA]</scope>
    <source>
        <strain evidence="7 8">SAORIC-696</strain>
    </source>
</reference>
<evidence type="ECO:0000259" key="6">
    <source>
        <dbReference type="PROSITE" id="PS51007"/>
    </source>
</evidence>
<sequence>MKQTITSLMLLIACTFNLFAQEQVKVSTADRGDGKAGLGADLWLSEEQPTKHTGRYHPKMVMVRTNPKSNNPGILRFDLSLIDKSKVSECILKLYFIGNNSNTITVYALKDNPNNDEFFNETDVNWNTFAGLKKVDNDYTSTHWDPHKVIKLGTFTNPKKRDQWISFSSEALSQLIKNDSNNTVVIMLQGGPNSSGYTTKESDADKAPQLILHGTKTNALKVTTSSPLLGKDIDIPQLIKAKCASCHGPDLKGLGGVFPNLWESDLVKKKNVDGIVKFVIAGSGPDSKSLAQMPPRGGALDLTDEQIKKIAIYLTTNKAPKDKIVKVPEGMGVLHNNYGPVVGATIDLGEDLQGTKHIVSRSHIVPLGKNRKNGIVFDSDTMSYGSIWLAGKSPSVAIKGLPFKHGHMPSLNKHHQHLLKSGSRNGWSYEGNLTDPREQKYETYPAMGPLPKHWAHFKGYYLYDEKVIFKYTVGDAVVYDSPGFIVGVNKDAITRTLNISGAKAEKIILADAENAKIEDGVVSFITKGNSEPTFIELSVKSEQANFGIDNNIVYLNIPEGDSKLKLIFWAGKKDLNLSFKALAGKAEDLLAFTHGGNIQWPKKFKTAGQLSKDSQSAYVLDRITLPYDNEYEGRMRIGAFDFFADGTRAALSTWDGDVWIVSGIDKDLKNLTWKRYATGLHEPLGVKIVDDVIYTVGDDQITRFHDLNNDGEADFYENFNNDWDLTEAFHAFCFDLQTGPKGNFFFSFGSPVNPGGHGFQRIGRHHGTIMKVSPNGQKMSIYASGFRAPNGIGIAANGQVTCGDNEGSFVSASPIHWVEPDKFHGVVDTYRGTQKLKTEPIARYFLPMRPKRWAEKIKAEGGNIEEMVDHSEMPKPLAWLSKKRQVDNSGGGQVWTGENWGPLSGELLHLSYGQSKVYLVFKERKNGLMQGGVVNLPFKLTSSAMRARVNSKDGQVYLSGLNGWQSNANKDGGFDRIRYTGKKLYMAIGLKSAEGALDISFSQKLDKAFAQDIANFSIKAWNIKWSQDYGSPEMPQKGFQVKKAELLKDGKTVRLSIPDLRPVHMMEIQYNIKAADGHIITGKIDNTLHSIKSENLDNRLSDAENKDGWELLFDGKTTKNWHNWKTKKPLKEDKWAVEDGTLLLKEKGHDIYTSQAYENYELVLEWKTTGNSGIFLRVNPALEGPIWKVAPEMQIENTPGNKNKSAAGLFNLYNIEGEKVLHVNDWNHVRIRMQDGKAKHWFNGKKVYEYEIGSADWNKRVAKSKFKDSKAYGQTVKGHIGLQDHGAVVAFKNIKIKELKRRISQTLRAK</sequence>
<dbReference type="Pfam" id="PF20601">
    <property type="entry name" value="DUF6797"/>
    <property type="match status" value="1"/>
</dbReference>
<dbReference type="Gene3D" id="2.60.120.560">
    <property type="entry name" value="Exo-inulinase, domain 1"/>
    <property type="match status" value="1"/>
</dbReference>
<dbReference type="PANTHER" id="PTHR33546">
    <property type="entry name" value="LARGE, MULTIFUNCTIONAL SECRETED PROTEIN-RELATED"/>
    <property type="match status" value="1"/>
</dbReference>
<evidence type="ECO:0000313" key="8">
    <source>
        <dbReference type="Proteomes" id="UP001214250"/>
    </source>
</evidence>
<dbReference type="PROSITE" id="PS51007">
    <property type="entry name" value="CYTC"/>
    <property type="match status" value="1"/>
</dbReference>
<dbReference type="Pfam" id="PF06439">
    <property type="entry name" value="3keto-disac_hyd"/>
    <property type="match status" value="1"/>
</dbReference>
<dbReference type="InterPro" id="IPR036909">
    <property type="entry name" value="Cyt_c-like_dom_sf"/>
</dbReference>
<protein>
    <submittedName>
        <fullName evidence="7">DUF1080 domain-containing protein</fullName>
    </submittedName>
</protein>
<gene>
    <name evidence="7" type="ORF">PQO03_04850</name>
</gene>
<dbReference type="SUPFAM" id="SSF63829">
    <property type="entry name" value="Calcium-dependent phosphotriesterase"/>
    <property type="match status" value="1"/>
</dbReference>
<keyword evidence="1 4" id="KW-0349">Heme</keyword>
<dbReference type="SUPFAM" id="SSF46626">
    <property type="entry name" value="Cytochrome c"/>
    <property type="match status" value="1"/>
</dbReference>
<keyword evidence="2 4" id="KW-0479">Metal-binding</keyword>
<dbReference type="RefSeq" id="WP_274151571.1">
    <property type="nucleotide sequence ID" value="NZ_CP117811.1"/>
</dbReference>
<dbReference type="PANTHER" id="PTHR33546:SF1">
    <property type="entry name" value="LARGE, MULTIFUNCTIONAL SECRETED PROTEIN"/>
    <property type="match status" value="1"/>
</dbReference>
<organism evidence="7 8">
    <name type="scientific">Lentisphaera profundi</name>
    <dbReference type="NCBI Taxonomy" id="1658616"/>
    <lineage>
        <taxon>Bacteria</taxon>
        <taxon>Pseudomonadati</taxon>
        <taxon>Lentisphaerota</taxon>
        <taxon>Lentisphaeria</taxon>
        <taxon>Lentisphaerales</taxon>
        <taxon>Lentisphaeraceae</taxon>
        <taxon>Lentisphaera</taxon>
    </lineage>
</organism>
<evidence type="ECO:0000256" key="1">
    <source>
        <dbReference type="ARBA" id="ARBA00022617"/>
    </source>
</evidence>
<keyword evidence="5" id="KW-0732">Signal</keyword>
<dbReference type="InterPro" id="IPR046476">
    <property type="entry name" value="DUF6797"/>
</dbReference>
<dbReference type="Gene3D" id="1.10.760.10">
    <property type="entry name" value="Cytochrome c-like domain"/>
    <property type="match status" value="1"/>
</dbReference>
<evidence type="ECO:0000256" key="4">
    <source>
        <dbReference type="PROSITE-ProRule" id="PRU00433"/>
    </source>
</evidence>
<dbReference type="EMBL" id="CP117811">
    <property type="protein sequence ID" value="WDE97279.1"/>
    <property type="molecule type" value="Genomic_DNA"/>
</dbReference>
<evidence type="ECO:0000256" key="5">
    <source>
        <dbReference type="SAM" id="SignalP"/>
    </source>
</evidence>
<dbReference type="InterPro" id="IPR011042">
    <property type="entry name" value="6-blade_b-propeller_TolB-like"/>
</dbReference>
<accession>A0ABY7VU43</accession>
<dbReference type="Gene3D" id="2.120.10.30">
    <property type="entry name" value="TolB, C-terminal domain"/>
    <property type="match status" value="1"/>
</dbReference>
<dbReference type="Pfam" id="PF13442">
    <property type="entry name" value="Cytochrome_CBB3"/>
    <property type="match status" value="1"/>
</dbReference>
<keyword evidence="3 4" id="KW-0408">Iron</keyword>
<evidence type="ECO:0000256" key="2">
    <source>
        <dbReference type="ARBA" id="ARBA00022723"/>
    </source>
</evidence>
<name>A0ABY7VU43_9BACT</name>
<feature type="signal peptide" evidence="5">
    <location>
        <begin position="1"/>
        <end position="20"/>
    </location>
</feature>
<feature type="domain" description="Cytochrome c" evidence="6">
    <location>
        <begin position="225"/>
        <end position="318"/>
    </location>
</feature>
<proteinExistence type="predicted"/>